<accession>A0ABN9B496</accession>
<name>A0ABN9B496_9NEOB</name>
<sequence>MAAPLPVLLLGSLRHPDYRRWEGAEQLPPRMVLLQGELLWILPIPPELGGG</sequence>
<gene>
    <name evidence="1" type="ORF">SPARVUS_LOCUS2095254</name>
</gene>
<organism evidence="1 2">
    <name type="scientific">Staurois parvus</name>
    <dbReference type="NCBI Taxonomy" id="386267"/>
    <lineage>
        <taxon>Eukaryota</taxon>
        <taxon>Metazoa</taxon>
        <taxon>Chordata</taxon>
        <taxon>Craniata</taxon>
        <taxon>Vertebrata</taxon>
        <taxon>Euteleostomi</taxon>
        <taxon>Amphibia</taxon>
        <taxon>Batrachia</taxon>
        <taxon>Anura</taxon>
        <taxon>Neobatrachia</taxon>
        <taxon>Ranoidea</taxon>
        <taxon>Ranidae</taxon>
        <taxon>Staurois</taxon>
    </lineage>
</organism>
<reference evidence="1" key="1">
    <citation type="submission" date="2023-05" db="EMBL/GenBank/DDBJ databases">
        <authorList>
            <person name="Stuckert A."/>
        </authorList>
    </citation>
    <scope>NUCLEOTIDE SEQUENCE</scope>
</reference>
<dbReference type="Proteomes" id="UP001162483">
    <property type="component" value="Unassembled WGS sequence"/>
</dbReference>
<dbReference type="EMBL" id="CATNWA010002241">
    <property type="protein sequence ID" value="CAI9542437.1"/>
    <property type="molecule type" value="Genomic_DNA"/>
</dbReference>
<evidence type="ECO:0000313" key="2">
    <source>
        <dbReference type="Proteomes" id="UP001162483"/>
    </source>
</evidence>
<evidence type="ECO:0000313" key="1">
    <source>
        <dbReference type="EMBL" id="CAI9542437.1"/>
    </source>
</evidence>
<keyword evidence="2" id="KW-1185">Reference proteome</keyword>
<proteinExistence type="predicted"/>
<comment type="caution">
    <text evidence="1">The sequence shown here is derived from an EMBL/GenBank/DDBJ whole genome shotgun (WGS) entry which is preliminary data.</text>
</comment>
<protein>
    <submittedName>
        <fullName evidence="1">Uncharacterized protein</fullName>
    </submittedName>
</protein>